<feature type="transmembrane region" description="Helical" evidence="2">
    <location>
        <begin position="34"/>
        <end position="59"/>
    </location>
</feature>
<gene>
    <name evidence="3" type="primary">g10581</name>
    <name evidence="3" type="ORF">VP750_LOCUS9489</name>
</gene>
<accession>A0ABP1GA94</accession>
<evidence type="ECO:0000256" key="1">
    <source>
        <dbReference type="SAM" id="MobiDB-lite"/>
    </source>
</evidence>
<comment type="caution">
    <text evidence="3">The sequence shown here is derived from an EMBL/GenBank/DDBJ whole genome shotgun (WGS) entry which is preliminary data.</text>
</comment>
<feature type="compositionally biased region" description="Low complexity" evidence="1">
    <location>
        <begin position="240"/>
        <end position="296"/>
    </location>
</feature>
<feature type="compositionally biased region" description="Basic residues" evidence="1">
    <location>
        <begin position="228"/>
        <end position="239"/>
    </location>
</feature>
<keyword evidence="2" id="KW-0812">Transmembrane</keyword>
<evidence type="ECO:0000313" key="4">
    <source>
        <dbReference type="Proteomes" id="UP001497392"/>
    </source>
</evidence>
<feature type="transmembrane region" description="Helical" evidence="2">
    <location>
        <begin position="114"/>
        <end position="138"/>
    </location>
</feature>
<feature type="region of interest" description="Disordered" evidence="1">
    <location>
        <begin position="200"/>
        <end position="307"/>
    </location>
</feature>
<evidence type="ECO:0000313" key="3">
    <source>
        <dbReference type="EMBL" id="CAL5227583.1"/>
    </source>
</evidence>
<feature type="transmembrane region" description="Helical" evidence="2">
    <location>
        <begin position="79"/>
        <end position="102"/>
    </location>
</feature>
<keyword evidence="2" id="KW-1133">Transmembrane helix</keyword>
<organism evidence="3 4">
    <name type="scientific">Coccomyxa viridis</name>
    <dbReference type="NCBI Taxonomy" id="1274662"/>
    <lineage>
        <taxon>Eukaryota</taxon>
        <taxon>Viridiplantae</taxon>
        <taxon>Chlorophyta</taxon>
        <taxon>core chlorophytes</taxon>
        <taxon>Trebouxiophyceae</taxon>
        <taxon>Trebouxiophyceae incertae sedis</taxon>
        <taxon>Coccomyxaceae</taxon>
        <taxon>Coccomyxa</taxon>
    </lineage>
</organism>
<name>A0ABP1GA94_9CHLO</name>
<feature type="transmembrane region" description="Helical" evidence="2">
    <location>
        <begin position="165"/>
        <end position="186"/>
    </location>
</feature>
<reference evidence="3 4" key="1">
    <citation type="submission" date="2024-06" db="EMBL/GenBank/DDBJ databases">
        <authorList>
            <person name="Kraege A."/>
            <person name="Thomma B."/>
        </authorList>
    </citation>
    <scope>NUCLEOTIDE SEQUENCE [LARGE SCALE GENOMIC DNA]</scope>
</reference>
<protein>
    <submittedName>
        <fullName evidence="3">G10581 protein</fullName>
    </submittedName>
</protein>
<proteinExistence type="predicted"/>
<evidence type="ECO:0000256" key="2">
    <source>
        <dbReference type="SAM" id="Phobius"/>
    </source>
</evidence>
<keyword evidence="4" id="KW-1185">Reference proteome</keyword>
<feature type="compositionally biased region" description="Gly residues" evidence="1">
    <location>
        <begin position="297"/>
        <end position="307"/>
    </location>
</feature>
<dbReference type="EMBL" id="CAXHTA020000017">
    <property type="protein sequence ID" value="CAL5227583.1"/>
    <property type="molecule type" value="Genomic_DNA"/>
</dbReference>
<dbReference type="Proteomes" id="UP001497392">
    <property type="component" value="Unassembled WGS sequence"/>
</dbReference>
<feature type="compositionally biased region" description="Low complexity" evidence="1">
    <location>
        <begin position="201"/>
        <end position="227"/>
    </location>
</feature>
<keyword evidence="2" id="KW-0472">Membrane</keyword>
<sequence>MTQHEPLDLGEGRGVCFIYSYSPRGLCLARMSAWLFLWMWWILNTAITAAFVVTGLITFRNIHVARPYTHTNTYDENAVLAALFLEVLIVLLFFVISLILLLKNSINREPLSGFGNGVLLASSFHSAMFSLITALVIYSARPLMRTWQRDPNYNWSASSTAAFDASYVLAFLLAGTFLVYAVLILVMRNVFVREEREGKLAPNKTATTAPATATTANTTPAAANGAAPRKRGWFGRKNKAATPAATNDPAAPGTPAATAGAPGTGTATGTPAVGPHTTTGTANGAATTAAPEATGAKTGGAWGPNAV</sequence>